<feature type="transmembrane region" description="Helical" evidence="7">
    <location>
        <begin position="109"/>
        <end position="129"/>
    </location>
</feature>
<dbReference type="Proteomes" id="UP001652700">
    <property type="component" value="Unplaced"/>
</dbReference>
<evidence type="ECO:0000313" key="9">
    <source>
        <dbReference type="Proteomes" id="UP001652700"/>
    </source>
</evidence>
<name>A0A6P7F7E4_DIAVI</name>
<dbReference type="PRINTS" id="PR01130">
    <property type="entry name" value="DERENTRNSPRT"/>
</dbReference>
<dbReference type="KEGG" id="dvv:114327113"/>
<dbReference type="AlphaFoldDB" id="A0A6P7F7E4"/>
<dbReference type="GO" id="GO:0008504">
    <property type="term" value="F:monoamine transmembrane transporter activity"/>
    <property type="evidence" value="ECO:0007669"/>
    <property type="project" value="TreeGrafter"/>
</dbReference>
<dbReference type="PIRSF" id="PIRSF016379">
    <property type="entry name" value="ENT"/>
    <property type="match status" value="1"/>
</dbReference>
<evidence type="ECO:0000256" key="5">
    <source>
        <dbReference type="ARBA" id="ARBA00022989"/>
    </source>
</evidence>
<dbReference type="PANTHER" id="PTHR10332">
    <property type="entry name" value="EQUILIBRATIVE NUCLEOSIDE TRANSPORTER"/>
    <property type="match status" value="1"/>
</dbReference>
<feature type="transmembrane region" description="Helical" evidence="7">
    <location>
        <begin position="472"/>
        <end position="488"/>
    </location>
</feature>
<reference evidence="10" key="1">
    <citation type="submission" date="2025-04" db="UniProtKB">
        <authorList>
            <consortium name="RefSeq"/>
        </authorList>
    </citation>
    <scope>IDENTIFICATION</scope>
    <source>
        <tissue evidence="10">Whole insect</tissue>
    </source>
</reference>
<sequence>MEEENSDGPVYEKLGKNRRDDAFTRAEVLNELSPPVDKYNLIYLSFMSGGIGFLLPYNSFIMSVDFFKTKFPDSPVVFDMSSVYIITALITVFGNNLLVEMFSVHSRILFGYLISMLTLGLVMSCEVYYEMFETSGSYAANLIAVAVVAVGCTVQQSSFYGYASMLPPQYTHAVMVGESVAGVGTSLVRITTRFFIKDLRQSTIDFLMVSITIVGLCAVIYPRIRKTDFVQFYLGLCEREKTKITLEPREDAGLIEIQDSRYGILKIQTSPPPATSNVMSFANPVYEPTDSGIRPTYKVEDVLITGGITVTNNDRFGWSSFKEGMRARWTVTQKIYPYMISIFLVYFTTLCLYPGITSEVVSCHMGQWMPMLMMIDFNCADVIGKLMASTRYWTGSRLLKCSIARLMIIPAMALCAMPPITNFGFLSSDLLAFGYSILLGLTNGVLGSVPMIQAPTKVPRCYRELAGNMMTLYYMCGLATGSLGAYALEKILRPAKMQRYCDYRADRYTRIDMSRAFTNPNVTDLTTFSTESSSSILVSTILSSLSTMNFTESL</sequence>
<feature type="transmembrane region" description="Helical" evidence="7">
    <location>
        <begin position="432"/>
        <end position="452"/>
    </location>
</feature>
<protein>
    <submittedName>
        <fullName evidence="10">Equilibrative nucleoside transporter 4</fullName>
    </submittedName>
</protein>
<evidence type="ECO:0000256" key="2">
    <source>
        <dbReference type="ARBA" id="ARBA00007965"/>
    </source>
</evidence>
<keyword evidence="9" id="KW-1185">Reference proteome</keyword>
<dbReference type="GO" id="GO:0005886">
    <property type="term" value="C:plasma membrane"/>
    <property type="evidence" value="ECO:0007669"/>
    <property type="project" value="TreeGrafter"/>
</dbReference>
<evidence type="ECO:0000313" key="8">
    <source>
        <dbReference type="EnsemblMetazoa" id="XP_028131416.1"/>
    </source>
</evidence>
<keyword evidence="5 7" id="KW-1133">Transmembrane helix</keyword>
<dbReference type="Pfam" id="PF01733">
    <property type="entry name" value="Nucleoside_tran"/>
    <property type="match status" value="2"/>
</dbReference>
<feature type="transmembrane region" description="Helical" evidence="7">
    <location>
        <begin position="368"/>
        <end position="386"/>
    </location>
</feature>
<accession>A0A6P7F7E4</accession>
<dbReference type="GO" id="GO:0005337">
    <property type="term" value="F:nucleoside transmembrane transporter activity"/>
    <property type="evidence" value="ECO:0007669"/>
    <property type="project" value="InterPro"/>
</dbReference>
<dbReference type="InterPro" id="IPR002259">
    <property type="entry name" value="Eqnu_transpt"/>
</dbReference>
<dbReference type="RefSeq" id="XP_028131416.1">
    <property type="nucleotide sequence ID" value="XM_028275615.1"/>
</dbReference>
<evidence type="ECO:0000256" key="3">
    <source>
        <dbReference type="ARBA" id="ARBA00022448"/>
    </source>
</evidence>
<dbReference type="CTD" id="39461"/>
<feature type="transmembrane region" description="Helical" evidence="7">
    <location>
        <begin position="335"/>
        <end position="356"/>
    </location>
</feature>
<organism evidence="10">
    <name type="scientific">Diabrotica virgifera virgifera</name>
    <name type="common">western corn rootworm</name>
    <dbReference type="NCBI Taxonomy" id="50390"/>
    <lineage>
        <taxon>Eukaryota</taxon>
        <taxon>Metazoa</taxon>
        <taxon>Ecdysozoa</taxon>
        <taxon>Arthropoda</taxon>
        <taxon>Hexapoda</taxon>
        <taxon>Insecta</taxon>
        <taxon>Pterygota</taxon>
        <taxon>Neoptera</taxon>
        <taxon>Endopterygota</taxon>
        <taxon>Coleoptera</taxon>
        <taxon>Polyphaga</taxon>
        <taxon>Cucujiformia</taxon>
        <taxon>Chrysomeloidea</taxon>
        <taxon>Chrysomelidae</taxon>
        <taxon>Galerucinae</taxon>
        <taxon>Diabroticina</taxon>
        <taxon>Diabroticites</taxon>
        <taxon>Diabrotica</taxon>
    </lineage>
</organism>
<evidence type="ECO:0000256" key="4">
    <source>
        <dbReference type="ARBA" id="ARBA00022692"/>
    </source>
</evidence>
<dbReference type="EnsemblMetazoa" id="XM_028275615.2">
    <property type="protein sequence ID" value="XP_028131416.1"/>
    <property type="gene ID" value="LOC114327113"/>
</dbReference>
<keyword evidence="4 7" id="KW-0812">Transmembrane</keyword>
<keyword evidence="3" id="KW-0813">Transport</keyword>
<dbReference type="InterPro" id="IPR036259">
    <property type="entry name" value="MFS_trans_sf"/>
</dbReference>
<feature type="transmembrane region" description="Helical" evidence="7">
    <location>
        <begin position="76"/>
        <end position="97"/>
    </location>
</feature>
<dbReference type="FunCoup" id="A0A6P7F7E4">
    <property type="interactions" value="159"/>
</dbReference>
<dbReference type="InParanoid" id="A0A6P7F7E4"/>
<feature type="transmembrane region" description="Helical" evidence="7">
    <location>
        <begin position="141"/>
        <end position="163"/>
    </location>
</feature>
<dbReference type="OrthoDB" id="10014563at2759"/>
<evidence type="ECO:0000313" key="10">
    <source>
        <dbReference type="RefSeq" id="XP_028131416.1"/>
    </source>
</evidence>
<proteinExistence type="inferred from homology"/>
<keyword evidence="6 7" id="KW-0472">Membrane</keyword>
<dbReference type="PANTHER" id="PTHR10332:SF10">
    <property type="entry name" value="EQUILIBRATIVE NUCLEOSIDE TRANSPORTER 4"/>
    <property type="match status" value="1"/>
</dbReference>
<dbReference type="SUPFAM" id="SSF103473">
    <property type="entry name" value="MFS general substrate transporter"/>
    <property type="match status" value="1"/>
</dbReference>
<gene>
    <name evidence="10" type="primary">LOC114327113</name>
</gene>
<dbReference type="GeneID" id="114327113"/>
<feature type="transmembrane region" description="Helical" evidence="7">
    <location>
        <begin position="398"/>
        <end position="420"/>
    </location>
</feature>
<reference evidence="8" key="2">
    <citation type="submission" date="2025-05" db="UniProtKB">
        <authorList>
            <consortium name="EnsemblMetazoa"/>
        </authorList>
    </citation>
    <scope>IDENTIFICATION</scope>
</reference>
<feature type="transmembrane region" description="Helical" evidence="7">
    <location>
        <begin position="41"/>
        <end position="64"/>
    </location>
</feature>
<evidence type="ECO:0000256" key="7">
    <source>
        <dbReference type="SAM" id="Phobius"/>
    </source>
</evidence>
<evidence type="ECO:0000256" key="6">
    <source>
        <dbReference type="ARBA" id="ARBA00023136"/>
    </source>
</evidence>
<evidence type="ECO:0000256" key="1">
    <source>
        <dbReference type="ARBA" id="ARBA00004141"/>
    </source>
</evidence>
<feature type="transmembrane region" description="Helical" evidence="7">
    <location>
        <begin position="203"/>
        <end position="221"/>
    </location>
</feature>
<comment type="similarity">
    <text evidence="2">Belongs to the SLC29A/ENT transporter (TC 2.A.57) family.</text>
</comment>
<comment type="subcellular location">
    <subcellularLocation>
        <location evidence="1">Membrane</location>
        <topology evidence="1">Multi-pass membrane protein</topology>
    </subcellularLocation>
</comment>